<proteinExistence type="predicted"/>
<comment type="caution">
    <text evidence="2">The sequence shown here is derived from an EMBL/GenBank/DDBJ whole genome shotgun (WGS) entry which is preliminary data.</text>
</comment>
<feature type="compositionally biased region" description="Low complexity" evidence="1">
    <location>
        <begin position="40"/>
        <end position="60"/>
    </location>
</feature>
<evidence type="ECO:0000313" key="2">
    <source>
        <dbReference type="EMBL" id="MFB9074397.1"/>
    </source>
</evidence>
<dbReference type="EMBL" id="JBHMFI010000002">
    <property type="protein sequence ID" value="MFB9074397.1"/>
    <property type="molecule type" value="Genomic_DNA"/>
</dbReference>
<name>A0ABV5G624_9MICC</name>
<feature type="region of interest" description="Disordered" evidence="1">
    <location>
        <begin position="1"/>
        <end position="76"/>
    </location>
</feature>
<feature type="compositionally biased region" description="Polar residues" evidence="1">
    <location>
        <begin position="21"/>
        <end position="30"/>
    </location>
</feature>
<gene>
    <name evidence="2" type="ORF">ACFFX0_25680</name>
</gene>
<evidence type="ECO:0000256" key="1">
    <source>
        <dbReference type="SAM" id="MobiDB-lite"/>
    </source>
</evidence>
<reference evidence="2 3" key="1">
    <citation type="submission" date="2024-09" db="EMBL/GenBank/DDBJ databases">
        <authorList>
            <person name="Sun Q."/>
            <person name="Mori K."/>
        </authorList>
    </citation>
    <scope>NUCLEOTIDE SEQUENCE [LARGE SCALE GENOMIC DNA]</scope>
    <source>
        <strain evidence="2 3">CCM 7609</strain>
    </source>
</reference>
<accession>A0ABV5G624</accession>
<protein>
    <submittedName>
        <fullName evidence="2">Uncharacterized protein</fullName>
    </submittedName>
</protein>
<sequence>MLSPPLRSRRPWRPSVRPARTGSNSPSTRTRCAKPSTKDSSWTCWRTTRPTRLTTSSPRPVHVSIRNWTPPRAGRR</sequence>
<evidence type="ECO:0000313" key="3">
    <source>
        <dbReference type="Proteomes" id="UP001589575"/>
    </source>
</evidence>
<keyword evidence="3" id="KW-1185">Reference proteome</keyword>
<organism evidence="2 3">
    <name type="scientific">Citricoccus parietis</name>
    <dbReference type="NCBI Taxonomy" id="592307"/>
    <lineage>
        <taxon>Bacteria</taxon>
        <taxon>Bacillati</taxon>
        <taxon>Actinomycetota</taxon>
        <taxon>Actinomycetes</taxon>
        <taxon>Micrococcales</taxon>
        <taxon>Micrococcaceae</taxon>
        <taxon>Citricoccus</taxon>
    </lineage>
</organism>
<dbReference type="Proteomes" id="UP001589575">
    <property type="component" value="Unassembled WGS sequence"/>
</dbReference>